<dbReference type="PROSITE" id="PS00630">
    <property type="entry name" value="IMP_2"/>
    <property type="match status" value="1"/>
</dbReference>
<feature type="binding site" evidence="4">
    <location>
        <position position="87"/>
    </location>
    <ligand>
        <name>Mg(2+)</name>
        <dbReference type="ChEBI" id="CHEBI:18420"/>
        <label>1</label>
        <note>catalytic</note>
    </ligand>
</feature>
<dbReference type="Proteomes" id="UP000285908">
    <property type="component" value="Unassembled WGS sequence"/>
</dbReference>
<dbReference type="Gene3D" id="3.40.190.80">
    <property type="match status" value="1"/>
</dbReference>
<dbReference type="InterPro" id="IPR020550">
    <property type="entry name" value="Inositol_monophosphatase_CS"/>
</dbReference>
<dbReference type="InterPro" id="IPR000760">
    <property type="entry name" value="Inositol_monophosphatase-like"/>
</dbReference>
<dbReference type="GO" id="GO:0007165">
    <property type="term" value="P:signal transduction"/>
    <property type="evidence" value="ECO:0007669"/>
    <property type="project" value="TreeGrafter"/>
</dbReference>
<evidence type="ECO:0000256" key="2">
    <source>
        <dbReference type="ARBA" id="ARBA00022723"/>
    </source>
</evidence>
<proteinExistence type="inferred from homology"/>
<comment type="caution">
    <text evidence="5">The sequence shown here is derived from an EMBL/GenBank/DDBJ whole genome shotgun (WGS) entry which is preliminary data.</text>
</comment>
<evidence type="ECO:0000256" key="1">
    <source>
        <dbReference type="ARBA" id="ARBA00009759"/>
    </source>
</evidence>
<feature type="binding site" evidence="4">
    <location>
        <position position="205"/>
    </location>
    <ligand>
        <name>Mg(2+)</name>
        <dbReference type="ChEBI" id="CHEBI:18420"/>
        <label>1</label>
        <note>catalytic</note>
    </ligand>
</feature>
<comment type="similarity">
    <text evidence="1">Belongs to the inositol monophosphatase superfamily.</text>
</comment>
<reference evidence="5 6" key="1">
    <citation type="submission" date="2018-11" db="EMBL/GenBank/DDBJ databases">
        <title>Mesobaculum littorinae gen. nov., sp. nov., isolated from Littorina scabra that represents a novel genus of the order Rhodobacteraceae.</title>
        <authorList>
            <person name="Li F."/>
        </authorList>
    </citation>
    <scope>NUCLEOTIDE SEQUENCE [LARGE SCALE GENOMIC DNA]</scope>
    <source>
        <strain evidence="5 6">M0103</strain>
    </source>
</reference>
<dbReference type="OrthoDB" id="9785695at2"/>
<protein>
    <submittedName>
        <fullName evidence="5">3'(2'),5'-bisphosphate nucleotidase CysQ</fullName>
    </submittedName>
</protein>
<dbReference type="GO" id="GO:0046854">
    <property type="term" value="P:phosphatidylinositol phosphate biosynthetic process"/>
    <property type="evidence" value="ECO:0007669"/>
    <property type="project" value="InterPro"/>
</dbReference>
<dbReference type="Gene3D" id="3.30.540.10">
    <property type="entry name" value="Fructose-1,6-Bisphosphatase, subunit A, domain 1"/>
    <property type="match status" value="1"/>
</dbReference>
<evidence type="ECO:0000313" key="6">
    <source>
        <dbReference type="Proteomes" id="UP000285908"/>
    </source>
</evidence>
<dbReference type="RefSeq" id="WP_127906730.1">
    <property type="nucleotide sequence ID" value="NZ_RQXX01000003.1"/>
</dbReference>
<feature type="binding site" evidence="4">
    <location>
        <position position="86"/>
    </location>
    <ligand>
        <name>Mg(2+)</name>
        <dbReference type="ChEBI" id="CHEBI:18420"/>
        <label>1</label>
        <note>catalytic</note>
    </ligand>
</feature>
<dbReference type="PRINTS" id="PR00377">
    <property type="entry name" value="IMPHPHTASES"/>
</dbReference>
<evidence type="ECO:0000313" key="5">
    <source>
        <dbReference type="EMBL" id="RVV98065.1"/>
    </source>
</evidence>
<dbReference type="GO" id="GO:0046872">
    <property type="term" value="F:metal ion binding"/>
    <property type="evidence" value="ECO:0007669"/>
    <property type="project" value="UniProtKB-KW"/>
</dbReference>
<dbReference type="SUPFAM" id="SSF56655">
    <property type="entry name" value="Carbohydrate phosphatase"/>
    <property type="match status" value="1"/>
</dbReference>
<dbReference type="PANTHER" id="PTHR20854:SF4">
    <property type="entry name" value="INOSITOL-1-MONOPHOSPHATASE-RELATED"/>
    <property type="match status" value="1"/>
</dbReference>
<accession>A0A438AHG5</accession>
<keyword evidence="2 4" id="KW-0479">Metal-binding</keyword>
<gene>
    <name evidence="5" type="ORF">EKE94_11425</name>
</gene>
<dbReference type="GO" id="GO:0008934">
    <property type="term" value="F:inositol monophosphate 1-phosphatase activity"/>
    <property type="evidence" value="ECO:0007669"/>
    <property type="project" value="TreeGrafter"/>
</dbReference>
<comment type="cofactor">
    <cofactor evidence="4">
        <name>Mg(2+)</name>
        <dbReference type="ChEBI" id="CHEBI:18420"/>
    </cofactor>
</comment>
<dbReference type="Pfam" id="PF00459">
    <property type="entry name" value="Inositol_P"/>
    <property type="match status" value="1"/>
</dbReference>
<dbReference type="GO" id="GO:0006020">
    <property type="term" value="P:inositol metabolic process"/>
    <property type="evidence" value="ECO:0007669"/>
    <property type="project" value="TreeGrafter"/>
</dbReference>
<evidence type="ECO:0000256" key="3">
    <source>
        <dbReference type="ARBA" id="ARBA00022842"/>
    </source>
</evidence>
<feature type="binding site" evidence="4">
    <location>
        <position position="84"/>
    </location>
    <ligand>
        <name>Mg(2+)</name>
        <dbReference type="ChEBI" id="CHEBI:18420"/>
        <label>1</label>
        <note>catalytic</note>
    </ligand>
</feature>
<sequence>MPATDLALLIDAARAAGAIALGHWRQQPKTWSKSDDTPVTEADLAVDRALHATLTAARPGYAWLSEESPDAPDRAAHERAFIVDPIDGTRSFAAGDEIWAHSLAVCEGGQITAAVVYLPVSDRLYAAARGQGATLNGTRLRVSARAGVAGASLAASRPVLNDRHWQGRAPAFDRRFHPALSFRMCLVAEGQVDAMLSFRETWEWDIAAGALLIAEAGGTVTDSRGGVLQFNSLSRQSRGILGAGPALHGDILACTAPG</sequence>
<dbReference type="AlphaFoldDB" id="A0A438AHG5"/>
<name>A0A438AHG5_9RHOB</name>
<keyword evidence="6" id="KW-1185">Reference proteome</keyword>
<dbReference type="EMBL" id="RQXX01000003">
    <property type="protein sequence ID" value="RVV98065.1"/>
    <property type="molecule type" value="Genomic_DNA"/>
</dbReference>
<dbReference type="PANTHER" id="PTHR20854">
    <property type="entry name" value="INOSITOL MONOPHOSPHATASE"/>
    <property type="match status" value="1"/>
</dbReference>
<organism evidence="5 6">
    <name type="scientific">Mesobaculum littorinae</name>
    <dbReference type="NCBI Taxonomy" id="2486419"/>
    <lineage>
        <taxon>Bacteria</taxon>
        <taxon>Pseudomonadati</taxon>
        <taxon>Pseudomonadota</taxon>
        <taxon>Alphaproteobacteria</taxon>
        <taxon>Rhodobacterales</taxon>
        <taxon>Roseobacteraceae</taxon>
        <taxon>Mesobaculum</taxon>
    </lineage>
</organism>
<keyword evidence="3 4" id="KW-0460">Magnesium</keyword>
<evidence type="ECO:0000256" key="4">
    <source>
        <dbReference type="PIRSR" id="PIRSR600760-2"/>
    </source>
</evidence>
<dbReference type="CDD" id="cd01638">
    <property type="entry name" value="CysQ"/>
    <property type="match status" value="1"/>
</dbReference>
<feature type="binding site" evidence="4">
    <location>
        <position position="66"/>
    </location>
    <ligand>
        <name>Mg(2+)</name>
        <dbReference type="ChEBI" id="CHEBI:18420"/>
        <label>1</label>
        <note>catalytic</note>
    </ligand>
</feature>